<evidence type="ECO:0000256" key="4">
    <source>
        <dbReference type="ARBA" id="ARBA00022695"/>
    </source>
</evidence>
<keyword evidence="10" id="KW-0239">DNA-directed DNA polymerase</keyword>
<sequence>MYQSLYRKYRPRNFSEVLGQNHIIRTLKNQIKTGRIGHAYLFCGTRGTGKTSVAKIFAKAVNCPNSVEGEPCNRCQICESANNNSLIDIIEIDAASNNSVDDVRELRDNIIYAPSICKYKVYIIDEVHMLSGSAFNALLKTLEEPPSHAIFILATTEPNKIPATILSRCQRFDFKRIPSRVISQNIKKIAKDSNISIENRAIAMIARHGNGSMRDAISILEQCVSYNDVLTYDDVCDILGTVNDDTLYTLVKSINDRNAKEVINQIDKLMLYGIDVSNLIKAMLSFLRDVVIYKTCGTESEEILETEINDKILKASEFDMSFLSNAIEKLIDLQGKIRYAQSPRILFEITVLKLINPEISPDIDSILDRIKKLENRLNNVKVAFNGENDAGIISKKDVVKSEKGVQDDKVAADEIKKEHIEITESADKSGKIDVNEVFNKALNIIKKDRPMIFSFLSLGKPYLKDGNFMIEYPKEHEFYKDELNKVENKDYIKDVIKKLTGIDYIVNVVVKKNENDELIEAVKKYFGDVEIID</sequence>
<dbReference type="InterPro" id="IPR022754">
    <property type="entry name" value="DNA_pol_III_gamma-3"/>
</dbReference>
<keyword evidence="9" id="KW-0067">ATP-binding</keyword>
<dbReference type="InterPro" id="IPR012763">
    <property type="entry name" value="DNA_pol_III_sug/sutau_N"/>
</dbReference>
<evidence type="ECO:0000256" key="10">
    <source>
        <dbReference type="ARBA" id="ARBA00022932"/>
    </source>
</evidence>
<dbReference type="Pfam" id="PF13177">
    <property type="entry name" value="DNA_pol3_delta2"/>
    <property type="match status" value="1"/>
</dbReference>
<evidence type="ECO:0000256" key="5">
    <source>
        <dbReference type="ARBA" id="ARBA00022705"/>
    </source>
</evidence>
<evidence type="ECO:0000313" key="12">
    <source>
        <dbReference type="EMBL" id="AST57491.1"/>
    </source>
</evidence>
<dbReference type="NCBIfam" id="NF004046">
    <property type="entry name" value="PRK05563.1"/>
    <property type="match status" value="1"/>
</dbReference>
<gene>
    <name evidence="12" type="ORF">Thert_01440</name>
</gene>
<evidence type="ECO:0000256" key="6">
    <source>
        <dbReference type="ARBA" id="ARBA00022723"/>
    </source>
</evidence>
<dbReference type="GO" id="GO:0046872">
    <property type="term" value="F:metal ion binding"/>
    <property type="evidence" value="ECO:0007669"/>
    <property type="project" value="UniProtKB-KW"/>
</dbReference>
<organism evidence="12 13">
    <name type="scientific">Thermoanaerobacterium thermosaccharolyticum</name>
    <name type="common">Clostridium thermosaccharolyticum</name>
    <dbReference type="NCBI Taxonomy" id="1517"/>
    <lineage>
        <taxon>Bacteria</taxon>
        <taxon>Bacillati</taxon>
        <taxon>Bacillota</taxon>
        <taxon>Clostridia</taxon>
        <taxon>Thermoanaerobacterales</taxon>
        <taxon>Thermoanaerobacteraceae</taxon>
        <taxon>Thermoanaerobacterium</taxon>
    </lineage>
</organism>
<dbReference type="SUPFAM" id="SSF48019">
    <property type="entry name" value="post-AAA+ oligomerization domain-like"/>
    <property type="match status" value="1"/>
</dbReference>
<comment type="catalytic activity">
    <reaction evidence="11">
        <text>DNA(n) + a 2'-deoxyribonucleoside 5'-triphosphate = DNA(n+1) + diphosphate</text>
        <dbReference type="Rhea" id="RHEA:22508"/>
        <dbReference type="Rhea" id="RHEA-COMP:17339"/>
        <dbReference type="Rhea" id="RHEA-COMP:17340"/>
        <dbReference type="ChEBI" id="CHEBI:33019"/>
        <dbReference type="ChEBI" id="CHEBI:61560"/>
        <dbReference type="ChEBI" id="CHEBI:173112"/>
        <dbReference type="EC" id="2.7.7.7"/>
    </reaction>
</comment>
<dbReference type="Gene3D" id="1.20.272.10">
    <property type="match status" value="1"/>
</dbReference>
<protein>
    <recommendedName>
        <fullName evidence="2">DNA-directed DNA polymerase</fullName>
        <ecNumber evidence="2">2.7.7.7</ecNumber>
    </recommendedName>
</protein>
<dbReference type="Gene3D" id="3.40.50.300">
    <property type="entry name" value="P-loop containing nucleotide triphosphate hydrolases"/>
    <property type="match status" value="1"/>
</dbReference>
<dbReference type="InterPro" id="IPR008921">
    <property type="entry name" value="DNA_pol3_clamp-load_cplx_C"/>
</dbReference>
<evidence type="ECO:0000256" key="2">
    <source>
        <dbReference type="ARBA" id="ARBA00012417"/>
    </source>
</evidence>
<dbReference type="InterPro" id="IPR003593">
    <property type="entry name" value="AAA+_ATPase"/>
</dbReference>
<evidence type="ECO:0000256" key="8">
    <source>
        <dbReference type="ARBA" id="ARBA00022833"/>
    </source>
</evidence>
<dbReference type="PANTHER" id="PTHR11669">
    <property type="entry name" value="REPLICATION FACTOR C / DNA POLYMERASE III GAMMA-TAU SUBUNIT"/>
    <property type="match status" value="1"/>
</dbReference>
<keyword evidence="8" id="KW-0862">Zinc</keyword>
<dbReference type="Gene3D" id="1.10.8.60">
    <property type="match status" value="1"/>
</dbReference>
<dbReference type="Pfam" id="PF22608">
    <property type="entry name" value="DNAX_ATPase_lid"/>
    <property type="match status" value="1"/>
</dbReference>
<dbReference type="EC" id="2.7.7.7" evidence="2"/>
<dbReference type="InterPro" id="IPR027417">
    <property type="entry name" value="P-loop_NTPase"/>
</dbReference>
<evidence type="ECO:0000256" key="1">
    <source>
        <dbReference type="ARBA" id="ARBA00006360"/>
    </source>
</evidence>
<evidence type="ECO:0000256" key="7">
    <source>
        <dbReference type="ARBA" id="ARBA00022741"/>
    </source>
</evidence>
<dbReference type="GO" id="GO:0009360">
    <property type="term" value="C:DNA polymerase III complex"/>
    <property type="evidence" value="ECO:0007669"/>
    <property type="project" value="InterPro"/>
</dbReference>
<reference evidence="12 13" key="1">
    <citation type="submission" date="2016-08" db="EMBL/GenBank/DDBJ databases">
        <title>A novel genetic cassette of butanologenic Thermoanaerobacterium thermosaccharolyticum that directly convert cellulose to butanol.</title>
        <authorList>
            <person name="Li T."/>
            <person name="He J."/>
        </authorList>
    </citation>
    <scope>NUCLEOTIDE SEQUENCE [LARGE SCALE GENOMIC DNA]</scope>
    <source>
        <strain evidence="12 13">TG57</strain>
    </source>
</reference>
<evidence type="ECO:0000256" key="11">
    <source>
        <dbReference type="ARBA" id="ARBA00049244"/>
    </source>
</evidence>
<dbReference type="PANTHER" id="PTHR11669:SF0">
    <property type="entry name" value="PROTEIN STICHEL-LIKE 2"/>
    <property type="match status" value="1"/>
</dbReference>
<dbReference type="Proteomes" id="UP000214975">
    <property type="component" value="Chromosome"/>
</dbReference>
<dbReference type="InterPro" id="IPR045085">
    <property type="entry name" value="HLD_clamp_pol_III_gamma_tau"/>
</dbReference>
<dbReference type="Pfam" id="PF12169">
    <property type="entry name" value="DNA_pol3_gamma3"/>
    <property type="match status" value="1"/>
</dbReference>
<dbReference type="InterPro" id="IPR050238">
    <property type="entry name" value="DNA_Rep/Repair_Clamp_Loader"/>
</dbReference>
<dbReference type="AlphaFoldDB" id="A0A223HYE7"/>
<name>A0A223HYE7_THETR</name>
<dbReference type="GO" id="GO:0006261">
    <property type="term" value="P:DNA-templated DNA replication"/>
    <property type="evidence" value="ECO:0007669"/>
    <property type="project" value="TreeGrafter"/>
</dbReference>
<dbReference type="RefSeq" id="WP_094397260.1">
    <property type="nucleotide sequence ID" value="NZ_CP016893.1"/>
</dbReference>
<evidence type="ECO:0000256" key="3">
    <source>
        <dbReference type="ARBA" id="ARBA00022679"/>
    </source>
</evidence>
<dbReference type="GO" id="GO:0005524">
    <property type="term" value="F:ATP binding"/>
    <property type="evidence" value="ECO:0007669"/>
    <property type="project" value="UniProtKB-KW"/>
</dbReference>
<dbReference type="GO" id="GO:0003887">
    <property type="term" value="F:DNA-directed DNA polymerase activity"/>
    <property type="evidence" value="ECO:0007669"/>
    <property type="project" value="UniProtKB-KW"/>
</dbReference>
<keyword evidence="4" id="KW-0548">Nucleotidyltransferase</keyword>
<dbReference type="FunFam" id="3.40.50.300:FF:000014">
    <property type="entry name" value="DNA polymerase III subunit gamma/tau"/>
    <property type="match status" value="1"/>
</dbReference>
<evidence type="ECO:0000313" key="13">
    <source>
        <dbReference type="Proteomes" id="UP000214975"/>
    </source>
</evidence>
<keyword evidence="7" id="KW-0547">Nucleotide-binding</keyword>
<comment type="similarity">
    <text evidence="1">Belongs to the DnaX/STICHEL family.</text>
</comment>
<proteinExistence type="inferred from homology"/>
<dbReference type="SMART" id="SM00382">
    <property type="entry name" value="AAA"/>
    <property type="match status" value="1"/>
</dbReference>
<dbReference type="SUPFAM" id="SSF52540">
    <property type="entry name" value="P-loop containing nucleoside triphosphate hydrolases"/>
    <property type="match status" value="1"/>
</dbReference>
<keyword evidence="6" id="KW-0479">Metal-binding</keyword>
<dbReference type="CDD" id="cd00009">
    <property type="entry name" value="AAA"/>
    <property type="match status" value="1"/>
</dbReference>
<accession>A0A223HYE7</accession>
<dbReference type="NCBIfam" id="TIGR02397">
    <property type="entry name" value="dnaX_nterm"/>
    <property type="match status" value="1"/>
</dbReference>
<dbReference type="GO" id="GO:0003677">
    <property type="term" value="F:DNA binding"/>
    <property type="evidence" value="ECO:0007669"/>
    <property type="project" value="InterPro"/>
</dbReference>
<dbReference type="CDD" id="cd18137">
    <property type="entry name" value="HLD_clamp_pol_III_gamma_tau"/>
    <property type="match status" value="1"/>
</dbReference>
<dbReference type="EMBL" id="CP016893">
    <property type="protein sequence ID" value="AST57491.1"/>
    <property type="molecule type" value="Genomic_DNA"/>
</dbReference>
<evidence type="ECO:0000256" key="9">
    <source>
        <dbReference type="ARBA" id="ARBA00022840"/>
    </source>
</evidence>
<keyword evidence="3" id="KW-0808">Transferase</keyword>
<keyword evidence="5" id="KW-0235">DNA replication</keyword>